<proteinExistence type="predicted"/>
<evidence type="ECO:0000313" key="2">
    <source>
        <dbReference type="Proteomes" id="UP000318431"/>
    </source>
</evidence>
<organism evidence="1 2">
    <name type="scientific">Pseudoduganella lurida</name>
    <dbReference type="NCBI Taxonomy" id="1036180"/>
    <lineage>
        <taxon>Bacteria</taxon>
        <taxon>Pseudomonadati</taxon>
        <taxon>Pseudomonadota</taxon>
        <taxon>Betaproteobacteria</taxon>
        <taxon>Burkholderiales</taxon>
        <taxon>Oxalobacteraceae</taxon>
        <taxon>Telluria group</taxon>
        <taxon>Pseudoduganella</taxon>
    </lineage>
</organism>
<dbReference type="EMBL" id="VLLB01000001">
    <property type="protein sequence ID" value="TWI69050.1"/>
    <property type="molecule type" value="Genomic_DNA"/>
</dbReference>
<protein>
    <submittedName>
        <fullName evidence="1">Uncharacterized protein</fullName>
    </submittedName>
</protein>
<reference evidence="1 2" key="1">
    <citation type="journal article" date="2015" name="Stand. Genomic Sci.">
        <title>Genomic Encyclopedia of Bacterial and Archaeal Type Strains, Phase III: the genomes of soil and plant-associated and newly described type strains.</title>
        <authorList>
            <person name="Whitman W.B."/>
            <person name="Woyke T."/>
            <person name="Klenk H.P."/>
            <person name="Zhou Y."/>
            <person name="Lilburn T.G."/>
            <person name="Beck B.J."/>
            <person name="De Vos P."/>
            <person name="Vandamme P."/>
            <person name="Eisen J.A."/>
            <person name="Garrity G."/>
            <person name="Hugenholtz P."/>
            <person name="Kyrpides N.C."/>
        </authorList>
    </citation>
    <scope>NUCLEOTIDE SEQUENCE [LARGE SCALE GENOMIC DNA]</scope>
    <source>
        <strain evidence="1 2">CGMCC 1.10822</strain>
    </source>
</reference>
<dbReference type="RefSeq" id="WP_158643038.1">
    <property type="nucleotide sequence ID" value="NZ_VLLB01000001.1"/>
</dbReference>
<dbReference type="AlphaFoldDB" id="A0A562RKV1"/>
<accession>A0A562RKV1</accession>
<evidence type="ECO:0000313" key="1">
    <source>
        <dbReference type="EMBL" id="TWI69050.1"/>
    </source>
</evidence>
<comment type="caution">
    <text evidence="1">The sequence shown here is derived from an EMBL/GenBank/DDBJ whole genome shotgun (WGS) entry which is preliminary data.</text>
</comment>
<gene>
    <name evidence="1" type="ORF">IP91_00115</name>
</gene>
<dbReference type="Proteomes" id="UP000318431">
    <property type="component" value="Unassembled WGS sequence"/>
</dbReference>
<keyword evidence="2" id="KW-1185">Reference proteome</keyword>
<sequence>MQMQLKMKLRLPWWAATYVRLCALINACGVPVDSAAVADKIVRNARMALSTTEASK</sequence>
<name>A0A562RKV1_9BURK</name>